<evidence type="ECO:0000313" key="2">
    <source>
        <dbReference type="EMBL" id="KUM73195.1"/>
    </source>
</evidence>
<dbReference type="EMBL" id="LMWJ01000015">
    <property type="protein sequence ID" value="KUM73195.1"/>
    <property type="molecule type" value="Genomic_DNA"/>
</dbReference>
<reference evidence="2 3" key="1">
    <citation type="submission" date="2015-10" db="EMBL/GenBank/DDBJ databases">
        <title>Draft genome sequence of Streptomyces curacoi DSM 40107, type strain for the species Streptomyces curacoi.</title>
        <authorList>
            <person name="Ruckert C."/>
            <person name="Winkler A."/>
            <person name="Kalinowski J."/>
            <person name="Kampfer P."/>
            <person name="Glaeser S."/>
        </authorList>
    </citation>
    <scope>NUCLEOTIDE SEQUENCE [LARGE SCALE GENOMIC DNA]</scope>
    <source>
        <strain evidence="2 3">DSM 40107</strain>
    </source>
</reference>
<evidence type="ECO:0000313" key="3">
    <source>
        <dbReference type="Proteomes" id="UP000054024"/>
    </source>
</evidence>
<protein>
    <submittedName>
        <fullName evidence="2">Uncharacterized protein</fullName>
    </submittedName>
</protein>
<sequence length="74" mass="8104">MTAADEVPPYDDLLLERGAAEQDRPRRSVRLVHQRQSVDAGVDIAQLRRTQPGVGHADVPAVHENPVLEVTVQG</sequence>
<evidence type="ECO:0000256" key="1">
    <source>
        <dbReference type="SAM" id="MobiDB-lite"/>
    </source>
</evidence>
<accession>A0A117P506</accession>
<gene>
    <name evidence="2" type="ORF">AQI70_20660</name>
</gene>
<feature type="compositionally biased region" description="Basic and acidic residues" evidence="1">
    <location>
        <begin position="14"/>
        <end position="26"/>
    </location>
</feature>
<organism evidence="2 3">
    <name type="scientific">Streptomyces curacoi</name>
    <dbReference type="NCBI Taxonomy" id="146536"/>
    <lineage>
        <taxon>Bacteria</taxon>
        <taxon>Bacillati</taxon>
        <taxon>Actinomycetota</taxon>
        <taxon>Actinomycetes</taxon>
        <taxon>Kitasatosporales</taxon>
        <taxon>Streptomycetaceae</taxon>
        <taxon>Streptomyces</taxon>
    </lineage>
</organism>
<dbReference type="AlphaFoldDB" id="A0A117P506"/>
<name>A0A117P506_9ACTN</name>
<feature type="region of interest" description="Disordered" evidence="1">
    <location>
        <begin position="1"/>
        <end position="32"/>
    </location>
</feature>
<keyword evidence="3" id="KW-1185">Reference proteome</keyword>
<dbReference type="Proteomes" id="UP000054024">
    <property type="component" value="Unassembled WGS sequence"/>
</dbReference>
<comment type="caution">
    <text evidence="2">The sequence shown here is derived from an EMBL/GenBank/DDBJ whole genome shotgun (WGS) entry which is preliminary data.</text>
</comment>
<proteinExistence type="predicted"/>